<feature type="transmembrane region" description="Helical" evidence="7">
    <location>
        <begin position="34"/>
        <end position="59"/>
    </location>
</feature>
<dbReference type="AlphaFoldDB" id="A0A6J7R5Z0"/>
<evidence type="ECO:0000256" key="7">
    <source>
        <dbReference type="SAM" id="Phobius"/>
    </source>
</evidence>
<evidence type="ECO:0000259" key="8">
    <source>
        <dbReference type="Pfam" id="PF02687"/>
    </source>
</evidence>
<gene>
    <name evidence="9" type="ORF">UFOPK3967_02943</name>
</gene>
<sequence length="108" mass="11521">MRLSIYERTRELGLLRAVGMTRAQMRVMIRWEAAIVAVFGAVLGVVLGVLFGVAAASALPSSFIKSITLPLGSLVIYVLVAAVFGLLAAIFPARRAARLNVLDAISHN</sequence>
<keyword evidence="5 7" id="KW-0472">Membrane</keyword>
<dbReference type="PANTHER" id="PTHR30572">
    <property type="entry name" value="MEMBRANE COMPONENT OF TRANSPORTER-RELATED"/>
    <property type="match status" value="1"/>
</dbReference>
<evidence type="ECO:0000256" key="1">
    <source>
        <dbReference type="ARBA" id="ARBA00004651"/>
    </source>
</evidence>
<keyword evidence="4 7" id="KW-1133">Transmembrane helix</keyword>
<keyword evidence="2" id="KW-1003">Cell membrane</keyword>
<accession>A0A6J7R5Z0</accession>
<protein>
    <submittedName>
        <fullName evidence="9">Unannotated protein</fullName>
    </submittedName>
</protein>
<evidence type="ECO:0000256" key="3">
    <source>
        <dbReference type="ARBA" id="ARBA00022692"/>
    </source>
</evidence>
<dbReference type="InterPro" id="IPR050250">
    <property type="entry name" value="Macrolide_Exporter_MacB"/>
</dbReference>
<evidence type="ECO:0000256" key="2">
    <source>
        <dbReference type="ARBA" id="ARBA00022475"/>
    </source>
</evidence>
<feature type="transmembrane region" description="Helical" evidence="7">
    <location>
        <begin position="71"/>
        <end position="91"/>
    </location>
</feature>
<organism evidence="9">
    <name type="scientific">freshwater metagenome</name>
    <dbReference type="NCBI Taxonomy" id="449393"/>
    <lineage>
        <taxon>unclassified sequences</taxon>
        <taxon>metagenomes</taxon>
        <taxon>ecological metagenomes</taxon>
    </lineage>
</organism>
<name>A0A6J7R5Z0_9ZZZZ</name>
<proteinExistence type="inferred from homology"/>
<comment type="subcellular location">
    <subcellularLocation>
        <location evidence="1">Cell membrane</location>
        <topology evidence="1">Multi-pass membrane protein</topology>
    </subcellularLocation>
</comment>
<dbReference type="GO" id="GO:0005886">
    <property type="term" value="C:plasma membrane"/>
    <property type="evidence" value="ECO:0007669"/>
    <property type="project" value="UniProtKB-SubCell"/>
</dbReference>
<comment type="similarity">
    <text evidence="6">Belongs to the ABC-4 integral membrane protein family.</text>
</comment>
<evidence type="ECO:0000256" key="5">
    <source>
        <dbReference type="ARBA" id="ARBA00023136"/>
    </source>
</evidence>
<dbReference type="EMBL" id="CAFBOS010000275">
    <property type="protein sequence ID" value="CAB5024154.1"/>
    <property type="molecule type" value="Genomic_DNA"/>
</dbReference>
<dbReference type="Pfam" id="PF02687">
    <property type="entry name" value="FtsX"/>
    <property type="match status" value="1"/>
</dbReference>
<dbReference type="PANTHER" id="PTHR30572:SF4">
    <property type="entry name" value="ABC TRANSPORTER PERMEASE YTRF"/>
    <property type="match status" value="1"/>
</dbReference>
<reference evidence="9" key="1">
    <citation type="submission" date="2020-05" db="EMBL/GenBank/DDBJ databases">
        <authorList>
            <person name="Chiriac C."/>
            <person name="Salcher M."/>
            <person name="Ghai R."/>
            <person name="Kavagutti S V."/>
        </authorList>
    </citation>
    <scope>NUCLEOTIDE SEQUENCE</scope>
</reference>
<evidence type="ECO:0000313" key="9">
    <source>
        <dbReference type="EMBL" id="CAB5024154.1"/>
    </source>
</evidence>
<dbReference type="GO" id="GO:0022857">
    <property type="term" value="F:transmembrane transporter activity"/>
    <property type="evidence" value="ECO:0007669"/>
    <property type="project" value="TreeGrafter"/>
</dbReference>
<feature type="domain" description="ABC3 transporter permease C-terminal" evidence="8">
    <location>
        <begin position="1"/>
        <end position="100"/>
    </location>
</feature>
<evidence type="ECO:0000256" key="6">
    <source>
        <dbReference type="ARBA" id="ARBA00038076"/>
    </source>
</evidence>
<dbReference type="InterPro" id="IPR003838">
    <property type="entry name" value="ABC3_permease_C"/>
</dbReference>
<evidence type="ECO:0000256" key="4">
    <source>
        <dbReference type="ARBA" id="ARBA00022989"/>
    </source>
</evidence>
<keyword evidence="3 7" id="KW-0812">Transmembrane</keyword>